<accession>A0A017RRC9</accession>
<reference evidence="1 2" key="1">
    <citation type="journal article" date="2014" name="Genome Announc.">
        <title>Draft Genome Sequence of Fervidicella metallireducens Strain AeBT, an Iron-Reducing Thermoanaerobe from the Great Artesian Basin.</title>
        <authorList>
            <person name="Patel B.K."/>
        </authorList>
    </citation>
    <scope>NUCLEOTIDE SEQUENCE [LARGE SCALE GENOMIC DNA]</scope>
    <source>
        <strain evidence="1 2">AeB</strain>
    </source>
</reference>
<keyword evidence="2" id="KW-1185">Reference proteome</keyword>
<evidence type="ECO:0008006" key="3">
    <source>
        <dbReference type="Google" id="ProtNLM"/>
    </source>
</evidence>
<dbReference type="Proteomes" id="UP000019681">
    <property type="component" value="Unassembled WGS sequence"/>
</dbReference>
<name>A0A017RRC9_9CLOT</name>
<dbReference type="OrthoDB" id="9864125at2"/>
<gene>
    <name evidence="1" type="ORF">Q428_13945</name>
</gene>
<proteinExistence type="predicted"/>
<dbReference type="GeneID" id="35804519"/>
<evidence type="ECO:0000313" key="1">
    <source>
        <dbReference type="EMBL" id="EYE87323.1"/>
    </source>
</evidence>
<sequence>MMLENKSINELYSIKLIEEADTKRLIKFMNKYMNSKHEFEMSKRIFLSDQILNQECYNDINIRSSIYNFYEEYIVMEKEGKIAALIALDINRNNLSKVLNLNLIICEEGEMSRLRDMFIFATEILPEYSIVEPTKIRTYIRENGIFTEYWKNKLMEAGFSHEVTRENEVGNGVALTTMIIKMK</sequence>
<protein>
    <recommendedName>
        <fullName evidence="3">N-acetyltransferase domain-containing protein</fullName>
    </recommendedName>
</protein>
<dbReference type="STRING" id="1403537.Q428_13945"/>
<organism evidence="1 2">
    <name type="scientific">Fervidicella metallireducens AeB</name>
    <dbReference type="NCBI Taxonomy" id="1403537"/>
    <lineage>
        <taxon>Bacteria</taxon>
        <taxon>Bacillati</taxon>
        <taxon>Bacillota</taxon>
        <taxon>Clostridia</taxon>
        <taxon>Eubacteriales</taxon>
        <taxon>Clostridiaceae</taxon>
        <taxon>Fervidicella</taxon>
    </lineage>
</organism>
<dbReference type="AlphaFoldDB" id="A0A017RRC9"/>
<evidence type="ECO:0000313" key="2">
    <source>
        <dbReference type="Proteomes" id="UP000019681"/>
    </source>
</evidence>
<dbReference type="EMBL" id="AZQP01000068">
    <property type="protein sequence ID" value="EYE87323.1"/>
    <property type="molecule type" value="Genomic_DNA"/>
</dbReference>
<dbReference type="RefSeq" id="WP_011838196.1">
    <property type="nucleotide sequence ID" value="NZ_AZQP01000068.1"/>
</dbReference>
<comment type="caution">
    <text evidence="1">The sequence shown here is derived from an EMBL/GenBank/DDBJ whole genome shotgun (WGS) entry which is preliminary data.</text>
</comment>
<dbReference type="SMR" id="A0A017RRC9"/>